<dbReference type="OMA" id="YYWVVAR"/>
<dbReference type="SMART" id="SM00198">
    <property type="entry name" value="SCP"/>
    <property type="match status" value="1"/>
</dbReference>
<dbReference type="InterPro" id="IPR034113">
    <property type="entry name" value="SCP_GAPR1-like"/>
</dbReference>
<dbReference type="InterPro" id="IPR035940">
    <property type="entry name" value="CAP_sf"/>
</dbReference>
<keyword evidence="4" id="KW-1185">Reference proteome</keyword>
<organism evidence="3 4">
    <name type="scientific">Orchesella cincta</name>
    <name type="common">Springtail</name>
    <name type="synonym">Podura cincta</name>
    <dbReference type="NCBI Taxonomy" id="48709"/>
    <lineage>
        <taxon>Eukaryota</taxon>
        <taxon>Metazoa</taxon>
        <taxon>Ecdysozoa</taxon>
        <taxon>Arthropoda</taxon>
        <taxon>Hexapoda</taxon>
        <taxon>Collembola</taxon>
        <taxon>Entomobryomorpha</taxon>
        <taxon>Entomobryoidea</taxon>
        <taxon>Orchesellidae</taxon>
        <taxon>Orchesellinae</taxon>
        <taxon>Orchesella</taxon>
    </lineage>
</organism>
<dbReference type="GO" id="GO:0005576">
    <property type="term" value="C:extracellular region"/>
    <property type="evidence" value="ECO:0007669"/>
    <property type="project" value="InterPro"/>
</dbReference>
<dbReference type="InterPro" id="IPR018244">
    <property type="entry name" value="Allrgn_V5/Tpx1_CS"/>
</dbReference>
<dbReference type="OrthoDB" id="337038at2759"/>
<dbReference type="InterPro" id="IPR014044">
    <property type="entry name" value="CAP_dom"/>
</dbReference>
<dbReference type="SUPFAM" id="SSF55797">
    <property type="entry name" value="PR-1-like"/>
    <property type="match status" value="1"/>
</dbReference>
<dbReference type="Pfam" id="PF00188">
    <property type="entry name" value="CAP"/>
    <property type="match status" value="1"/>
</dbReference>
<sequence length="172" mass="19462">MDFDLFGKSLIVFISLLQLQLCCGQEAYQQKALDLHNQYRATHHSPALTSDNTLNSNAVKCAQWYADQQKIDHKCPYKNGTGENLSAGNGGNWSNDQWAELSTKMWYDEVKYYNYSNPGFSGKTGHFTQVVWKNSQRLGFGYVQKNGYTVGVALYSPPGNYQGQFPQNVLRP</sequence>
<dbReference type="PRINTS" id="PR00838">
    <property type="entry name" value="V5ALLERGEN"/>
</dbReference>
<evidence type="ECO:0000256" key="1">
    <source>
        <dbReference type="SAM" id="SignalP"/>
    </source>
</evidence>
<dbReference type="CDD" id="cd05382">
    <property type="entry name" value="CAP_GAPR1-like"/>
    <property type="match status" value="1"/>
</dbReference>
<dbReference type="PANTHER" id="PTHR10334">
    <property type="entry name" value="CYSTEINE-RICH SECRETORY PROTEIN-RELATED"/>
    <property type="match status" value="1"/>
</dbReference>
<proteinExistence type="predicted"/>
<comment type="caution">
    <text evidence="3">The sequence shown here is derived from an EMBL/GenBank/DDBJ whole genome shotgun (WGS) entry which is preliminary data.</text>
</comment>
<dbReference type="Gene3D" id="3.40.33.10">
    <property type="entry name" value="CAP"/>
    <property type="match status" value="1"/>
</dbReference>
<feature type="chain" id="PRO_5008905782" evidence="1">
    <location>
        <begin position="25"/>
        <end position="172"/>
    </location>
</feature>
<dbReference type="PROSITE" id="PS01009">
    <property type="entry name" value="CRISP_1"/>
    <property type="match status" value="1"/>
</dbReference>
<keyword evidence="1" id="KW-0732">Signal</keyword>
<dbReference type="PRINTS" id="PR00837">
    <property type="entry name" value="V5TPXLIKE"/>
</dbReference>
<feature type="signal peptide" evidence="1">
    <location>
        <begin position="1"/>
        <end position="24"/>
    </location>
</feature>
<dbReference type="InterPro" id="IPR001283">
    <property type="entry name" value="CRISP-related"/>
</dbReference>
<accession>A0A1D2NMP2</accession>
<dbReference type="InterPro" id="IPR002413">
    <property type="entry name" value="V5_allergen-like"/>
</dbReference>
<gene>
    <name evidence="3" type="ORF">Ocin01_00143</name>
</gene>
<dbReference type="EMBL" id="LJIJ01000003">
    <property type="protein sequence ID" value="ODN06548.1"/>
    <property type="molecule type" value="Genomic_DNA"/>
</dbReference>
<dbReference type="Proteomes" id="UP000094527">
    <property type="component" value="Unassembled WGS sequence"/>
</dbReference>
<name>A0A1D2NMP2_ORCCI</name>
<evidence type="ECO:0000259" key="2">
    <source>
        <dbReference type="SMART" id="SM00198"/>
    </source>
</evidence>
<dbReference type="AlphaFoldDB" id="A0A1D2NMP2"/>
<evidence type="ECO:0000313" key="3">
    <source>
        <dbReference type="EMBL" id="ODN06548.1"/>
    </source>
</evidence>
<dbReference type="FunFam" id="3.40.33.10:FF:000010">
    <property type="entry name" value="Predicted protein"/>
    <property type="match status" value="1"/>
</dbReference>
<evidence type="ECO:0000313" key="4">
    <source>
        <dbReference type="Proteomes" id="UP000094527"/>
    </source>
</evidence>
<protein>
    <submittedName>
        <fullName evidence="3">Golgi-associated plant pathogenesis-related protein 1</fullName>
    </submittedName>
</protein>
<reference evidence="3 4" key="1">
    <citation type="journal article" date="2016" name="Genome Biol. Evol.">
        <title>Gene Family Evolution Reflects Adaptation to Soil Environmental Stressors in the Genome of the Collembolan Orchesella cincta.</title>
        <authorList>
            <person name="Faddeeva-Vakhrusheva A."/>
            <person name="Derks M.F."/>
            <person name="Anvar S.Y."/>
            <person name="Agamennone V."/>
            <person name="Suring W."/>
            <person name="Smit S."/>
            <person name="van Straalen N.M."/>
            <person name="Roelofs D."/>
        </authorList>
    </citation>
    <scope>NUCLEOTIDE SEQUENCE [LARGE SCALE GENOMIC DNA]</scope>
    <source>
        <tissue evidence="3">Mixed pool</tissue>
    </source>
</reference>
<dbReference type="STRING" id="48709.A0A1D2NMP2"/>
<feature type="domain" description="SCP" evidence="2">
    <location>
        <begin position="27"/>
        <end position="163"/>
    </location>
</feature>